<proteinExistence type="predicted"/>
<protein>
    <recommendedName>
        <fullName evidence="4">DUF2461 domain-containing protein</fullName>
    </recommendedName>
</protein>
<organism evidence="2 3">
    <name type="scientific">Cryptococcus decagattii</name>
    <dbReference type="NCBI Taxonomy" id="1859122"/>
    <lineage>
        <taxon>Eukaryota</taxon>
        <taxon>Fungi</taxon>
        <taxon>Dikarya</taxon>
        <taxon>Basidiomycota</taxon>
        <taxon>Agaricomycotina</taxon>
        <taxon>Tremellomycetes</taxon>
        <taxon>Tremellales</taxon>
        <taxon>Cryptococcaceae</taxon>
        <taxon>Cryptococcus</taxon>
        <taxon>Cryptococcus gattii species complex</taxon>
    </lineage>
</organism>
<feature type="region of interest" description="Disordered" evidence="1">
    <location>
        <begin position="1"/>
        <end position="192"/>
    </location>
</feature>
<evidence type="ECO:0000313" key="2">
    <source>
        <dbReference type="EMBL" id="WVO20374.1"/>
    </source>
</evidence>
<feature type="compositionally biased region" description="Polar residues" evidence="1">
    <location>
        <begin position="25"/>
        <end position="36"/>
    </location>
</feature>
<dbReference type="EMBL" id="CP143808">
    <property type="protein sequence ID" value="WVO20374.1"/>
    <property type="molecule type" value="Genomic_DNA"/>
</dbReference>
<dbReference type="PANTHER" id="PTHR36452:SF1">
    <property type="entry name" value="DUF2461 DOMAIN-CONTAINING PROTEIN"/>
    <property type="match status" value="1"/>
</dbReference>
<keyword evidence="3" id="KW-1185">Reference proteome</keyword>
<name>A0ABZ2AQ52_9TREE</name>
<feature type="compositionally biased region" description="Basic and acidic residues" evidence="1">
    <location>
        <begin position="169"/>
        <end position="178"/>
    </location>
</feature>
<evidence type="ECO:0008006" key="4">
    <source>
        <dbReference type="Google" id="ProtNLM"/>
    </source>
</evidence>
<dbReference type="InterPro" id="IPR012808">
    <property type="entry name" value="CHP02453"/>
</dbReference>
<feature type="compositionally biased region" description="Acidic residues" evidence="1">
    <location>
        <begin position="110"/>
        <end position="123"/>
    </location>
</feature>
<feature type="compositionally biased region" description="Basic and acidic residues" evidence="1">
    <location>
        <begin position="54"/>
        <end position="73"/>
    </location>
</feature>
<dbReference type="PANTHER" id="PTHR36452">
    <property type="entry name" value="CHROMOSOME 12, WHOLE GENOME SHOTGUN SEQUENCE"/>
    <property type="match status" value="1"/>
</dbReference>
<dbReference type="GeneID" id="89988443"/>
<sequence length="457" mass="51325">MSPRSSSRRVPAIATPKVSKGGSAAQKNTPTSTRSGRTIKKPDITSPYFNKTAAKREKEKLAQDESEEVDPHEPTGLTSEEENSSDDDESSEDEFALSEDDRNGAGVENFESEAESMDSDLLDENGGFKSGRGKKRGSSARNAKPPSKRAKLSTNATGQAWSGKKKEQKNKVGDHDYIEGYDDEEDSMTDTDLEDGQEIAGRIYPAPKTGQVPPGQISRNTLNFLKNLQIPERNDRDWFKSHEPSYRQAEKEWKAFVGIMQQQLSDVDDEVPVLPPSDVIHRIYRDIRFSSDKRPYKKGISFTTSRSGRKGIFGSYHLSISPNGRSLLAGGIWAPDKNQTASIRHQTLTEEGRTRFRQVIEEKEFVRWFGEAKEKNGERRNVFGHDDALKVAPKGVDKAHRDIDLLKLKTVAVVHYFTDDEVVDPDFQDKVKEGARVMLPFIRMLNDFVSLPLDNDE</sequence>
<evidence type="ECO:0000256" key="1">
    <source>
        <dbReference type="SAM" id="MobiDB-lite"/>
    </source>
</evidence>
<gene>
    <name evidence="2" type="ORF">IAS62_001669</name>
</gene>
<accession>A0ABZ2AQ52</accession>
<evidence type="ECO:0000313" key="3">
    <source>
        <dbReference type="Proteomes" id="UP001432216"/>
    </source>
</evidence>
<dbReference type="Proteomes" id="UP001432216">
    <property type="component" value="Chromosome 3"/>
</dbReference>
<reference evidence="2 3" key="1">
    <citation type="submission" date="2024-01" db="EMBL/GenBank/DDBJ databases">
        <title>Comparative genomics of Cryptococcus and Kwoniella reveals pathogenesis evolution and contrasting modes of karyotype evolution via chromosome fusion or intercentromeric recombination.</title>
        <authorList>
            <person name="Coelho M.A."/>
            <person name="David-Palma M."/>
            <person name="Shea T."/>
            <person name="Bowers K."/>
            <person name="McGinley-Smith S."/>
            <person name="Mohammad A.W."/>
            <person name="Gnirke A."/>
            <person name="Yurkov A.M."/>
            <person name="Nowrousian M."/>
            <person name="Sun S."/>
            <person name="Cuomo C.A."/>
            <person name="Heitman J."/>
        </authorList>
    </citation>
    <scope>NUCLEOTIDE SEQUENCE [LARGE SCALE GENOMIC DNA]</scope>
    <source>
        <strain evidence="2 3">7685027</strain>
    </source>
</reference>
<dbReference type="Pfam" id="PF09365">
    <property type="entry name" value="DUF2461"/>
    <property type="match status" value="1"/>
</dbReference>
<dbReference type="RefSeq" id="XP_064719613.1">
    <property type="nucleotide sequence ID" value="XM_064863541.1"/>
</dbReference>
<feature type="compositionally biased region" description="Acidic residues" evidence="1">
    <location>
        <begin position="179"/>
        <end position="192"/>
    </location>
</feature>
<dbReference type="NCBIfam" id="TIGR02453">
    <property type="entry name" value="TIGR02453 family protein"/>
    <property type="match status" value="1"/>
</dbReference>
<feature type="compositionally biased region" description="Acidic residues" evidence="1">
    <location>
        <begin position="79"/>
        <end position="98"/>
    </location>
</feature>